<keyword evidence="2" id="KW-0812">Transmembrane</keyword>
<evidence type="ECO:0000313" key="4">
    <source>
        <dbReference type="Proteomes" id="UP001163632"/>
    </source>
</evidence>
<evidence type="ECO:0000313" key="3">
    <source>
        <dbReference type="EMBL" id="UZA04764.1"/>
    </source>
</evidence>
<dbReference type="Proteomes" id="UP001163632">
    <property type="component" value="Plasmid unnamed1"/>
</dbReference>
<keyword evidence="4" id="KW-1185">Reference proteome</keyword>
<geneLocation type="plasmid" evidence="3 4">
    <name>unnamed1</name>
</geneLocation>
<name>A0ABY6MBT8_MORBO</name>
<reference evidence="3" key="1">
    <citation type="journal article" date="2022" name="BMC Microbiol.">
        <title>Whole genome sequencing of Moraxella bovis strains from North America reveals two genotypes with different genetic determinants.</title>
        <authorList>
            <person name="Wynn E.L."/>
            <person name="Hille M.M."/>
            <person name="Loy J.D."/>
            <person name="Schuller G."/>
            <person name="Kuhn K.L."/>
            <person name="Dickey A.M."/>
            <person name="Bono J.L."/>
            <person name="Clawson M.L."/>
        </authorList>
    </citation>
    <scope>NUCLEOTIDE SEQUENCE</scope>
    <source>
        <strain evidence="3">SAM102599</strain>
    </source>
</reference>
<proteinExistence type="predicted"/>
<organism evidence="3 4">
    <name type="scientific">Moraxella bovis</name>
    <dbReference type="NCBI Taxonomy" id="476"/>
    <lineage>
        <taxon>Bacteria</taxon>
        <taxon>Pseudomonadati</taxon>
        <taxon>Pseudomonadota</taxon>
        <taxon>Gammaproteobacteria</taxon>
        <taxon>Moraxellales</taxon>
        <taxon>Moraxellaceae</taxon>
        <taxon>Moraxella</taxon>
    </lineage>
</organism>
<evidence type="ECO:0000256" key="1">
    <source>
        <dbReference type="SAM" id="MobiDB-lite"/>
    </source>
</evidence>
<feature type="region of interest" description="Disordered" evidence="1">
    <location>
        <begin position="81"/>
        <end position="104"/>
    </location>
</feature>
<dbReference type="EMBL" id="CP087831">
    <property type="protein sequence ID" value="UZA04764.1"/>
    <property type="molecule type" value="Genomic_DNA"/>
</dbReference>
<protein>
    <submittedName>
        <fullName evidence="3">Uncharacterized protein</fullName>
    </submittedName>
</protein>
<keyword evidence="2" id="KW-1133">Transmembrane helix</keyword>
<keyword evidence="2" id="KW-0472">Membrane</keyword>
<keyword evidence="3" id="KW-0614">Plasmid</keyword>
<evidence type="ECO:0000256" key="2">
    <source>
        <dbReference type="SAM" id="Phobius"/>
    </source>
</evidence>
<gene>
    <name evidence="3" type="ORF">LP092_15465</name>
</gene>
<feature type="compositionally biased region" description="Polar residues" evidence="1">
    <location>
        <begin position="85"/>
        <end position="98"/>
    </location>
</feature>
<accession>A0ABY6MBT8</accession>
<feature type="transmembrane region" description="Helical" evidence="2">
    <location>
        <begin position="16"/>
        <end position="38"/>
    </location>
</feature>
<sequence length="196" mass="21485">MIRQININAFNPKLKYIGLALALVITLMVGVIALKMYLAKPNPYEWHYDRAAGVLEADLVADAIILAVQEDMAKANEMMDKNDTDNAQNTHHSTNTQKPQDENAKIIDNNSTKLAIDVVNESINTTKQNVAIVKQVGGIADFDDIASRKTHTPSTEHLQHTKEVERTIMQAGGRIDASIADNFSDGQLGASSHTGY</sequence>
<dbReference type="RefSeq" id="WP_264697335.1">
    <property type="nucleotide sequence ID" value="NZ_CP087831.1"/>
</dbReference>